<comment type="similarity">
    <text evidence="2 5">Belongs to the glucose-6-phosphate 1-epimerase family.</text>
</comment>
<dbReference type="InterPro" id="IPR025532">
    <property type="entry name" value="G6P_1-epimerase"/>
</dbReference>
<dbReference type="InterPro" id="IPR008183">
    <property type="entry name" value="Aldose_1/G6P_1-epimerase"/>
</dbReference>
<dbReference type="GO" id="GO:0005975">
    <property type="term" value="P:carbohydrate metabolic process"/>
    <property type="evidence" value="ECO:0007669"/>
    <property type="project" value="InterPro"/>
</dbReference>
<dbReference type="GO" id="GO:0030246">
    <property type="term" value="F:carbohydrate binding"/>
    <property type="evidence" value="ECO:0007669"/>
    <property type="project" value="UniProtKB-UniRule"/>
</dbReference>
<dbReference type="Pfam" id="PF01263">
    <property type="entry name" value="Aldose_epim"/>
    <property type="match status" value="1"/>
</dbReference>
<gene>
    <name evidence="8" type="ORF">MIMGU_mgv1a025034mg</name>
</gene>
<dbReference type="Gene3D" id="2.70.98.10">
    <property type="match status" value="1"/>
</dbReference>
<name>A0A022QRS3_ERYGU</name>
<accession>A0A022QRS3</accession>
<evidence type="ECO:0000256" key="3">
    <source>
        <dbReference type="ARBA" id="ARBA00012083"/>
    </source>
</evidence>
<evidence type="ECO:0000256" key="6">
    <source>
        <dbReference type="PIRSR" id="PIRSR016020-1"/>
    </source>
</evidence>
<organism evidence="8 9">
    <name type="scientific">Erythranthe guttata</name>
    <name type="common">Yellow monkey flower</name>
    <name type="synonym">Mimulus guttatus</name>
    <dbReference type="NCBI Taxonomy" id="4155"/>
    <lineage>
        <taxon>Eukaryota</taxon>
        <taxon>Viridiplantae</taxon>
        <taxon>Streptophyta</taxon>
        <taxon>Embryophyta</taxon>
        <taxon>Tracheophyta</taxon>
        <taxon>Spermatophyta</taxon>
        <taxon>Magnoliopsida</taxon>
        <taxon>eudicotyledons</taxon>
        <taxon>Gunneridae</taxon>
        <taxon>Pentapetalae</taxon>
        <taxon>asterids</taxon>
        <taxon>lamiids</taxon>
        <taxon>Lamiales</taxon>
        <taxon>Phrymaceae</taxon>
        <taxon>Erythranthe</taxon>
    </lineage>
</organism>
<reference evidence="8 9" key="1">
    <citation type="journal article" date="2013" name="Proc. Natl. Acad. Sci. U.S.A.">
        <title>Fine-scale variation in meiotic recombination in Mimulus inferred from population shotgun sequencing.</title>
        <authorList>
            <person name="Hellsten U."/>
            <person name="Wright K.M."/>
            <person name="Jenkins J."/>
            <person name="Shu S."/>
            <person name="Yuan Y."/>
            <person name="Wessler S.R."/>
            <person name="Schmutz J."/>
            <person name="Willis J.H."/>
            <person name="Rokhsar D.S."/>
        </authorList>
    </citation>
    <scope>NUCLEOTIDE SEQUENCE [LARGE SCALE GENOMIC DNA]</scope>
    <source>
        <strain evidence="9">cv. DUN x IM62</strain>
    </source>
</reference>
<dbReference type="GO" id="GO:0005737">
    <property type="term" value="C:cytoplasm"/>
    <property type="evidence" value="ECO:0000318"/>
    <property type="project" value="GO_Central"/>
</dbReference>
<feature type="region of interest" description="Disordered" evidence="7">
    <location>
        <begin position="1"/>
        <end position="20"/>
    </location>
</feature>
<dbReference type="InterPro" id="IPR011013">
    <property type="entry name" value="Gal_mutarotase_sf_dom"/>
</dbReference>
<evidence type="ECO:0000256" key="4">
    <source>
        <dbReference type="ARBA" id="ARBA00023235"/>
    </source>
</evidence>
<dbReference type="EMBL" id="KI631019">
    <property type="protein sequence ID" value="EYU30616.1"/>
    <property type="molecule type" value="Genomic_DNA"/>
</dbReference>
<dbReference type="KEGG" id="egt:105965509"/>
<dbReference type="eggNOG" id="KOG1594">
    <property type="taxonomic scope" value="Eukaryota"/>
</dbReference>
<comment type="catalytic activity">
    <reaction evidence="1">
        <text>alpha-D-glucose 6-phosphate = beta-D-glucose 6-phosphate</text>
        <dbReference type="Rhea" id="RHEA:16249"/>
        <dbReference type="ChEBI" id="CHEBI:58225"/>
        <dbReference type="ChEBI" id="CHEBI:58247"/>
        <dbReference type="EC" id="5.1.3.15"/>
    </reaction>
</comment>
<dbReference type="PIRSF" id="PIRSF016020">
    <property type="entry name" value="PHexose_mutarotase"/>
    <property type="match status" value="1"/>
</dbReference>
<feature type="active site" evidence="6">
    <location>
        <position position="290"/>
    </location>
</feature>
<dbReference type="STRING" id="4155.A0A022QRS3"/>
<sequence length="317" mass="36112">MSAETVSSSRAPPPPPVRGPTCKMANRANRGGLSVILHQPDGYSAEILFYGAQVVSWKTEHKQELLFLSEQAVYRPPKPIRGGIPICFPKFFDKEHMEGHGFARIGSWRVENLARDTAFPPPTPDNAYVDFLLDHKPDDFQDWPNHKFELRLRVILGPTGDLTMTTRVKNVNTNGEPFTFKFAYHSYFSVSNIRATQIEGLQGLDYRDYLDDHNQFTDEADAITFGDELDRVYLNTPDEICIRDIELRRTITIHKDASLPEIVVWNPWEVDASSIADLGDQEYKQMVCVEAAAVETEITLYPNEEWIGTQRLSAKEY</sequence>
<dbReference type="AlphaFoldDB" id="A0A022QRS3"/>
<evidence type="ECO:0000256" key="7">
    <source>
        <dbReference type="SAM" id="MobiDB-lite"/>
    </source>
</evidence>
<evidence type="ECO:0000313" key="8">
    <source>
        <dbReference type="EMBL" id="EYU30616.1"/>
    </source>
</evidence>
<evidence type="ECO:0000256" key="1">
    <source>
        <dbReference type="ARBA" id="ARBA00001096"/>
    </source>
</evidence>
<dbReference type="EC" id="5.1.3.15" evidence="3 5"/>
<dbReference type="InterPro" id="IPR014718">
    <property type="entry name" value="GH-type_carb-bd"/>
</dbReference>
<dbReference type="PANTHER" id="PTHR11122">
    <property type="entry name" value="APOSPORY-ASSOCIATED PROTEIN C-RELATED"/>
    <property type="match status" value="1"/>
</dbReference>
<protein>
    <recommendedName>
        <fullName evidence="3 5">glucose-6-phosphate 1-epimerase</fullName>
        <ecNumber evidence="3 5">5.1.3.15</ecNumber>
    </recommendedName>
</protein>
<dbReference type="Proteomes" id="UP000030748">
    <property type="component" value="Unassembled WGS sequence"/>
</dbReference>
<dbReference type="GO" id="GO:0047938">
    <property type="term" value="F:glucose-6-phosphate 1-epimerase activity"/>
    <property type="evidence" value="ECO:0000318"/>
    <property type="project" value="GO_Central"/>
</dbReference>
<dbReference type="CDD" id="cd09020">
    <property type="entry name" value="D-hex-6-P-epi_like"/>
    <property type="match status" value="1"/>
</dbReference>
<dbReference type="OrthoDB" id="1659429at2759"/>
<evidence type="ECO:0000313" key="9">
    <source>
        <dbReference type="Proteomes" id="UP000030748"/>
    </source>
</evidence>
<dbReference type="PANTHER" id="PTHR11122:SF13">
    <property type="entry name" value="GLUCOSE-6-PHOSPHATE 1-EPIMERASE"/>
    <property type="match status" value="1"/>
</dbReference>
<evidence type="ECO:0000256" key="5">
    <source>
        <dbReference type="PIRNR" id="PIRNR016020"/>
    </source>
</evidence>
<proteinExistence type="inferred from homology"/>
<feature type="active site" evidence="6">
    <location>
        <position position="185"/>
    </location>
</feature>
<keyword evidence="9" id="KW-1185">Reference proteome</keyword>
<keyword evidence="4 5" id="KW-0413">Isomerase</keyword>
<evidence type="ECO:0000256" key="2">
    <source>
        <dbReference type="ARBA" id="ARBA00005866"/>
    </source>
</evidence>
<feature type="compositionally biased region" description="Polar residues" evidence="7">
    <location>
        <begin position="1"/>
        <end position="10"/>
    </location>
</feature>
<dbReference type="SUPFAM" id="SSF74650">
    <property type="entry name" value="Galactose mutarotase-like"/>
    <property type="match status" value="1"/>
</dbReference>